<accession>A0A0E3BI00</accession>
<keyword evidence="4" id="KW-0808">Transferase</keyword>
<dbReference type="SMART" id="SM00448">
    <property type="entry name" value="REC"/>
    <property type="match status" value="1"/>
</dbReference>
<comment type="caution">
    <text evidence="4">The sequence shown here is derived from an EMBL/GenBank/DDBJ whole genome shotgun (WGS) entry which is preliminary data.</text>
</comment>
<dbReference type="PANTHER" id="PTHR33121">
    <property type="entry name" value="CYCLIC DI-GMP PHOSPHODIESTERASE PDEF"/>
    <property type="match status" value="1"/>
</dbReference>
<dbReference type="PROSITE" id="PS50110">
    <property type="entry name" value="RESPONSE_REGULATORY"/>
    <property type="match status" value="1"/>
</dbReference>
<feature type="domain" description="Response regulatory" evidence="2">
    <location>
        <begin position="6"/>
        <end position="126"/>
    </location>
</feature>
<dbReference type="CDD" id="cd01948">
    <property type="entry name" value="EAL"/>
    <property type="match status" value="1"/>
</dbReference>
<dbReference type="SUPFAM" id="SSF52172">
    <property type="entry name" value="CheY-like"/>
    <property type="match status" value="1"/>
</dbReference>
<evidence type="ECO:0000259" key="2">
    <source>
        <dbReference type="PROSITE" id="PS50110"/>
    </source>
</evidence>
<proteinExistence type="predicted"/>
<dbReference type="InterPro" id="IPR050706">
    <property type="entry name" value="Cyclic-di-GMP_PDE-like"/>
</dbReference>
<dbReference type="InterPro" id="IPR001633">
    <property type="entry name" value="EAL_dom"/>
</dbReference>
<dbReference type="GO" id="GO:0016301">
    <property type="term" value="F:kinase activity"/>
    <property type="evidence" value="ECO:0007669"/>
    <property type="project" value="UniProtKB-KW"/>
</dbReference>
<sequence length="405" mass="44906">MLSKYKVLVLDDHAFQCIRLKDMLEEAGFAHVDAEQSASVALKRIKDQGYNVVVMDVNMPLMDGAQFIDQLARQDLNPVLAIVTACSRRMANSISLMAKERGFAVIGAFVKPIVREQIDEMIRNLLRRPSAERSSVTACDDRVLDKESMVTALRDGSIRAWFQPKKSLLSGSIVGAEALVRWQHRDFGLMMPASFLKTLHDYGLDHALLMRMVEDGVDAYRTWRRQGYRVPVSINLPTSLLDQPQLPDELHAIVTQSGVPTEDVTFELLEDDKSTDAGQFYMGASRLRLRGFGLSQDDFGKGYSSMYNLISIPFTELKIDRAFVCGAADDEVLAAALASSVQLGKQLGLQVTAEGVETMEDLQFVRQLGCDCAQGYLISAAIDAPAFAELLIDEPKLHFPESAPH</sequence>
<evidence type="ECO:0000313" key="5">
    <source>
        <dbReference type="Proteomes" id="UP000029567"/>
    </source>
</evidence>
<keyword evidence="4" id="KW-0418">Kinase</keyword>
<evidence type="ECO:0000256" key="1">
    <source>
        <dbReference type="PROSITE-ProRule" id="PRU00169"/>
    </source>
</evidence>
<gene>
    <name evidence="4" type="ORF">P245_17175</name>
</gene>
<dbReference type="InterPro" id="IPR011006">
    <property type="entry name" value="CheY-like_superfamily"/>
</dbReference>
<name>A0A0E3BI00_9BURK</name>
<organism evidence="4 5">
    <name type="scientific">Comamonas thiooxydans</name>
    <dbReference type="NCBI Taxonomy" id="363952"/>
    <lineage>
        <taxon>Bacteria</taxon>
        <taxon>Pseudomonadati</taxon>
        <taxon>Pseudomonadota</taxon>
        <taxon>Betaproteobacteria</taxon>
        <taxon>Burkholderiales</taxon>
        <taxon>Comamonadaceae</taxon>
        <taxon>Comamonas</taxon>
    </lineage>
</organism>
<feature type="modified residue" description="4-aspartylphosphate" evidence="1">
    <location>
        <position position="56"/>
    </location>
</feature>
<dbReference type="PANTHER" id="PTHR33121:SF70">
    <property type="entry name" value="SIGNALING PROTEIN YKOW"/>
    <property type="match status" value="1"/>
</dbReference>
<dbReference type="InterPro" id="IPR001789">
    <property type="entry name" value="Sig_transdc_resp-reg_receiver"/>
</dbReference>
<dbReference type="GO" id="GO:0000160">
    <property type="term" value="P:phosphorelay signal transduction system"/>
    <property type="evidence" value="ECO:0007669"/>
    <property type="project" value="InterPro"/>
</dbReference>
<dbReference type="SMART" id="SM00052">
    <property type="entry name" value="EAL"/>
    <property type="match status" value="1"/>
</dbReference>
<keyword evidence="1" id="KW-0597">Phosphoprotein</keyword>
<dbReference type="GO" id="GO:0071111">
    <property type="term" value="F:cyclic-guanylate-specific phosphodiesterase activity"/>
    <property type="evidence" value="ECO:0007669"/>
    <property type="project" value="InterPro"/>
</dbReference>
<dbReference type="Pfam" id="PF00072">
    <property type="entry name" value="Response_reg"/>
    <property type="match status" value="1"/>
</dbReference>
<evidence type="ECO:0000313" key="4">
    <source>
        <dbReference type="EMBL" id="KGG89401.1"/>
    </source>
</evidence>
<dbReference type="Pfam" id="PF00563">
    <property type="entry name" value="EAL"/>
    <property type="match status" value="1"/>
</dbReference>
<feature type="domain" description="EAL" evidence="3">
    <location>
        <begin position="142"/>
        <end position="395"/>
    </location>
</feature>
<dbReference type="AlphaFoldDB" id="A0A0E3BI00"/>
<dbReference type="EMBL" id="AWTN01000099">
    <property type="protein sequence ID" value="KGG89401.1"/>
    <property type="molecule type" value="Genomic_DNA"/>
</dbReference>
<dbReference type="InterPro" id="IPR035919">
    <property type="entry name" value="EAL_sf"/>
</dbReference>
<dbReference type="SUPFAM" id="SSF141868">
    <property type="entry name" value="EAL domain-like"/>
    <property type="match status" value="1"/>
</dbReference>
<protein>
    <submittedName>
        <fullName evidence="4">Hisitdine kinase</fullName>
    </submittedName>
</protein>
<dbReference type="Proteomes" id="UP000029567">
    <property type="component" value="Unassembled WGS sequence"/>
</dbReference>
<dbReference type="Gene3D" id="3.20.20.450">
    <property type="entry name" value="EAL domain"/>
    <property type="match status" value="1"/>
</dbReference>
<reference evidence="4 5" key="1">
    <citation type="submission" date="2013-09" db="EMBL/GenBank/DDBJ databases">
        <title>High correlation between genotypes and phenotypes of environmental bacteria Comamonas testosteroni strains.</title>
        <authorList>
            <person name="Liu L."/>
            <person name="Zhu W."/>
            <person name="Xia X."/>
            <person name="Xu B."/>
            <person name="Luo M."/>
            <person name="Wang G."/>
        </authorList>
    </citation>
    <scope>NUCLEOTIDE SEQUENCE [LARGE SCALE GENOMIC DNA]</scope>
    <source>
        <strain evidence="4 5">JL14</strain>
    </source>
</reference>
<dbReference type="PROSITE" id="PS50883">
    <property type="entry name" value="EAL"/>
    <property type="match status" value="1"/>
</dbReference>
<evidence type="ECO:0000259" key="3">
    <source>
        <dbReference type="PROSITE" id="PS50883"/>
    </source>
</evidence>
<dbReference type="RefSeq" id="WP_034381015.1">
    <property type="nucleotide sequence ID" value="NZ_AWTN01000099.1"/>
</dbReference>
<dbReference type="Gene3D" id="3.40.50.2300">
    <property type="match status" value="1"/>
</dbReference>